<dbReference type="EMBL" id="JAVREZ010000039">
    <property type="protein sequence ID" value="MDT0488156.1"/>
    <property type="molecule type" value="Genomic_DNA"/>
</dbReference>
<gene>
    <name evidence="1" type="ORF">RNB18_49770</name>
</gene>
<organism evidence="1 2">
    <name type="scientific">Streptomyces doebereineriae</name>
    <dbReference type="NCBI Taxonomy" id="3075528"/>
    <lineage>
        <taxon>Bacteria</taxon>
        <taxon>Bacillati</taxon>
        <taxon>Actinomycetota</taxon>
        <taxon>Actinomycetes</taxon>
        <taxon>Kitasatosporales</taxon>
        <taxon>Streptomycetaceae</taxon>
        <taxon>Streptomyces</taxon>
    </lineage>
</organism>
<accession>A0ABU2VRC3</accession>
<evidence type="ECO:0000313" key="1">
    <source>
        <dbReference type="EMBL" id="MDT0488156.1"/>
    </source>
</evidence>
<protein>
    <submittedName>
        <fullName evidence="1">Uncharacterized protein</fullName>
    </submittedName>
</protein>
<dbReference type="RefSeq" id="WP_311720777.1">
    <property type="nucleotide sequence ID" value="NZ_JAVREZ010000039.1"/>
</dbReference>
<evidence type="ECO:0000313" key="2">
    <source>
        <dbReference type="Proteomes" id="UP001183824"/>
    </source>
</evidence>
<sequence length="65" mass="6871">LAECPPAVSQDAADLFAQLETLAFPVDYTVDLTLVPAEKARDSRRPCSAPGATLCRTTGTLLPQP</sequence>
<feature type="non-terminal residue" evidence="1">
    <location>
        <position position="1"/>
    </location>
</feature>
<dbReference type="Proteomes" id="UP001183824">
    <property type="component" value="Unassembled WGS sequence"/>
</dbReference>
<reference evidence="2" key="1">
    <citation type="submission" date="2023-07" db="EMBL/GenBank/DDBJ databases">
        <title>30 novel species of actinomycetes from the DSMZ collection.</title>
        <authorList>
            <person name="Nouioui I."/>
        </authorList>
    </citation>
    <scope>NUCLEOTIDE SEQUENCE [LARGE SCALE GENOMIC DNA]</scope>
    <source>
        <strain evidence="2">DSM 41640</strain>
    </source>
</reference>
<proteinExistence type="predicted"/>
<name>A0ABU2VRC3_9ACTN</name>
<comment type="caution">
    <text evidence="1">The sequence shown here is derived from an EMBL/GenBank/DDBJ whole genome shotgun (WGS) entry which is preliminary data.</text>
</comment>
<keyword evidence="2" id="KW-1185">Reference proteome</keyword>